<protein>
    <submittedName>
        <fullName evidence="1">Uncharacterized protein</fullName>
    </submittedName>
</protein>
<evidence type="ECO:0000313" key="1">
    <source>
        <dbReference type="EMBL" id="GIP55514.1"/>
    </source>
</evidence>
<gene>
    <name evidence="1" type="ORF">J42TS3_45490</name>
</gene>
<proteinExistence type="predicted"/>
<accession>A0ABQ4MHQ0</accession>
<keyword evidence="2" id="KW-1185">Reference proteome</keyword>
<organism evidence="1 2">
    <name type="scientific">Paenibacillus vini</name>
    <dbReference type="NCBI Taxonomy" id="1476024"/>
    <lineage>
        <taxon>Bacteria</taxon>
        <taxon>Bacillati</taxon>
        <taxon>Bacillota</taxon>
        <taxon>Bacilli</taxon>
        <taxon>Bacillales</taxon>
        <taxon>Paenibacillaceae</taxon>
        <taxon>Paenibacillus</taxon>
    </lineage>
</organism>
<dbReference type="Proteomes" id="UP000679992">
    <property type="component" value="Unassembled WGS sequence"/>
</dbReference>
<sequence length="49" mass="5793">MYIVTSEVMKYTTEEEERGTGFLYAQFNLLIQFISLWTNKKTAICDDCF</sequence>
<name>A0ABQ4MHQ0_9BACL</name>
<reference evidence="1 2" key="1">
    <citation type="submission" date="2021-03" db="EMBL/GenBank/DDBJ databases">
        <title>Antimicrobial resistance genes in bacteria isolated from Japanese honey, and their potential for conferring macrolide and lincosamide resistance in the American foulbrood pathogen Paenibacillus larvae.</title>
        <authorList>
            <person name="Okamoto M."/>
            <person name="Kumagai M."/>
            <person name="Kanamori H."/>
            <person name="Takamatsu D."/>
        </authorList>
    </citation>
    <scope>NUCLEOTIDE SEQUENCE [LARGE SCALE GENOMIC DNA]</scope>
    <source>
        <strain evidence="1 2">J42TS3</strain>
    </source>
</reference>
<dbReference type="EMBL" id="BOSL01000020">
    <property type="protein sequence ID" value="GIP55514.1"/>
    <property type="molecule type" value="Genomic_DNA"/>
</dbReference>
<comment type="caution">
    <text evidence="1">The sequence shown here is derived from an EMBL/GenBank/DDBJ whole genome shotgun (WGS) entry which is preliminary data.</text>
</comment>
<evidence type="ECO:0000313" key="2">
    <source>
        <dbReference type="Proteomes" id="UP000679992"/>
    </source>
</evidence>